<keyword evidence="1" id="KW-0946">Virion</keyword>
<dbReference type="EMBL" id="CP162551">
    <property type="protein sequence ID" value="XDI37020.1"/>
    <property type="molecule type" value="Genomic_DNA"/>
</dbReference>
<accession>A0AB39BU53</accession>
<proteinExistence type="predicted"/>
<dbReference type="Pfam" id="PF11122">
    <property type="entry name" value="Spore-coat_CotD"/>
    <property type="match status" value="1"/>
</dbReference>
<reference evidence="1" key="1">
    <citation type="submission" date="2024-07" db="EMBL/GenBank/DDBJ databases">
        <title>Identification and characteristics of an arsenic-resistant bacterial isolate, which belongs to a novel species.</title>
        <authorList>
            <person name="Juszczyk A."/>
            <person name="Kowalczyk A."/>
            <person name="Was K."/>
            <person name="Kosowicz W."/>
            <person name="Budzyn A."/>
            <person name="Latowski D."/>
        </authorList>
    </citation>
    <scope>NUCLEOTIDE SEQUENCE</scope>
    <source>
        <strain evidence="1">As8PL</strain>
    </source>
</reference>
<sequence length="167" mass="17620">MRKWNKCHQPPTCTKVMPAVVHPTKCNVTQKTCEYIVPEVHPTHTTHVTNHVYKHVHSFPHTDSFEQTISNQQFVGHGPGPQVAGAMMPPRPPMGGYGPQAMGPMAGANMAPMGFGPQAGVNMAPNMGPTAGANMGPMGFGPQAGANMAPNMGPMGKDKGGCGCTYR</sequence>
<dbReference type="InterPro" id="IPR020108">
    <property type="entry name" value="Spore_coat_CotD"/>
</dbReference>
<dbReference type="AlphaFoldDB" id="A0AB39BU53"/>
<keyword evidence="1" id="KW-0167">Capsid protein</keyword>
<protein>
    <submittedName>
        <fullName evidence="1">CotD family spore coat protein</fullName>
    </submittedName>
</protein>
<dbReference type="RefSeq" id="WP_368504401.1">
    <property type="nucleotide sequence ID" value="NZ_CP162551.1"/>
</dbReference>
<evidence type="ECO:0000313" key="1">
    <source>
        <dbReference type="EMBL" id="XDI37020.1"/>
    </source>
</evidence>
<name>A0AB39BU53_9BACI</name>
<organism evidence="1">
    <name type="scientific">Alkalihalophilus sp. As8PL</name>
    <dbReference type="NCBI Taxonomy" id="3237103"/>
    <lineage>
        <taxon>Bacteria</taxon>
        <taxon>Bacillati</taxon>
        <taxon>Bacillota</taxon>
        <taxon>Bacilli</taxon>
        <taxon>Bacillales</taxon>
        <taxon>Bacillaceae</taxon>
        <taxon>Alkalihalophilus</taxon>
    </lineage>
</organism>
<gene>
    <name evidence="1" type="ORF">AB3N04_01550</name>
</gene>